<gene>
    <name evidence="3" type="ORF">DPMN_111013</name>
</gene>
<accession>A0A9D4QNF3</accession>
<reference evidence="3" key="2">
    <citation type="submission" date="2020-11" db="EMBL/GenBank/DDBJ databases">
        <authorList>
            <person name="McCartney M.A."/>
            <person name="Auch B."/>
            <person name="Kono T."/>
            <person name="Mallez S."/>
            <person name="Becker A."/>
            <person name="Gohl D.M."/>
            <person name="Silverstein K.A.T."/>
            <person name="Koren S."/>
            <person name="Bechman K.B."/>
            <person name="Herman A."/>
            <person name="Abrahante J.E."/>
            <person name="Garbe J."/>
        </authorList>
    </citation>
    <scope>NUCLEOTIDE SEQUENCE</scope>
    <source>
        <strain evidence="3">Duluth1</strain>
        <tissue evidence="3">Whole animal</tissue>
    </source>
</reference>
<name>A0A9D4QNF3_DREPO</name>
<keyword evidence="1" id="KW-0472">Membrane</keyword>
<feature type="chain" id="PRO_5039346334" evidence="2">
    <location>
        <begin position="38"/>
        <end position="234"/>
    </location>
</feature>
<sequence>MYLLLLNIRFAHQTDLLKTGMILLAFVLSSLLESALCAEKCVYNMTSQTGMSITRHETTVYCEDGCCATAELPSKCCEPKEWNSWMMATFVLGGSLVVVISVVIVGVIVKKKTRKKERVGTADGKAPIHDISRFYKDTHGVTHDVRPPQYDDFMMYPRDNHDNDVPGNVFPRADHFDYVTFPCADKDDDVMGHVNPRADQDIEVPTIIDANAQNMPRDKTSPQIPDYMLVLDKN</sequence>
<dbReference type="EMBL" id="JAIWYP010000004">
    <property type="protein sequence ID" value="KAH3837616.1"/>
    <property type="molecule type" value="Genomic_DNA"/>
</dbReference>
<protein>
    <submittedName>
        <fullName evidence="3">Uncharacterized protein</fullName>
    </submittedName>
</protein>
<evidence type="ECO:0000313" key="4">
    <source>
        <dbReference type="Proteomes" id="UP000828390"/>
    </source>
</evidence>
<keyword evidence="1" id="KW-0812">Transmembrane</keyword>
<evidence type="ECO:0000256" key="1">
    <source>
        <dbReference type="SAM" id="Phobius"/>
    </source>
</evidence>
<feature type="transmembrane region" description="Helical" evidence="1">
    <location>
        <begin position="85"/>
        <end position="109"/>
    </location>
</feature>
<evidence type="ECO:0000256" key="2">
    <source>
        <dbReference type="SAM" id="SignalP"/>
    </source>
</evidence>
<feature type="signal peptide" evidence="2">
    <location>
        <begin position="1"/>
        <end position="37"/>
    </location>
</feature>
<keyword evidence="2" id="KW-0732">Signal</keyword>
<dbReference type="Proteomes" id="UP000828390">
    <property type="component" value="Unassembled WGS sequence"/>
</dbReference>
<evidence type="ECO:0000313" key="3">
    <source>
        <dbReference type="EMBL" id="KAH3837616.1"/>
    </source>
</evidence>
<organism evidence="3 4">
    <name type="scientific">Dreissena polymorpha</name>
    <name type="common">Zebra mussel</name>
    <name type="synonym">Mytilus polymorpha</name>
    <dbReference type="NCBI Taxonomy" id="45954"/>
    <lineage>
        <taxon>Eukaryota</taxon>
        <taxon>Metazoa</taxon>
        <taxon>Spiralia</taxon>
        <taxon>Lophotrochozoa</taxon>
        <taxon>Mollusca</taxon>
        <taxon>Bivalvia</taxon>
        <taxon>Autobranchia</taxon>
        <taxon>Heteroconchia</taxon>
        <taxon>Euheterodonta</taxon>
        <taxon>Imparidentia</taxon>
        <taxon>Neoheterodontei</taxon>
        <taxon>Myida</taxon>
        <taxon>Dreissenoidea</taxon>
        <taxon>Dreissenidae</taxon>
        <taxon>Dreissena</taxon>
    </lineage>
</organism>
<keyword evidence="1" id="KW-1133">Transmembrane helix</keyword>
<dbReference type="AlphaFoldDB" id="A0A9D4QNF3"/>
<keyword evidence="4" id="KW-1185">Reference proteome</keyword>
<proteinExistence type="predicted"/>
<reference evidence="3" key="1">
    <citation type="journal article" date="2019" name="bioRxiv">
        <title>The Genome of the Zebra Mussel, Dreissena polymorpha: A Resource for Invasive Species Research.</title>
        <authorList>
            <person name="McCartney M.A."/>
            <person name="Auch B."/>
            <person name="Kono T."/>
            <person name="Mallez S."/>
            <person name="Zhang Y."/>
            <person name="Obille A."/>
            <person name="Becker A."/>
            <person name="Abrahante J.E."/>
            <person name="Garbe J."/>
            <person name="Badalamenti J.P."/>
            <person name="Herman A."/>
            <person name="Mangelson H."/>
            <person name="Liachko I."/>
            <person name="Sullivan S."/>
            <person name="Sone E.D."/>
            <person name="Koren S."/>
            <person name="Silverstein K.A.T."/>
            <person name="Beckman K.B."/>
            <person name="Gohl D.M."/>
        </authorList>
    </citation>
    <scope>NUCLEOTIDE SEQUENCE</scope>
    <source>
        <strain evidence="3">Duluth1</strain>
        <tissue evidence="3">Whole animal</tissue>
    </source>
</reference>
<comment type="caution">
    <text evidence="3">The sequence shown here is derived from an EMBL/GenBank/DDBJ whole genome shotgun (WGS) entry which is preliminary data.</text>
</comment>